<dbReference type="KEGG" id="more:E1B28_002845"/>
<dbReference type="Proteomes" id="UP001049176">
    <property type="component" value="Chromosome 10"/>
</dbReference>
<feature type="transmembrane region" description="Helical" evidence="1">
    <location>
        <begin position="106"/>
        <end position="128"/>
    </location>
</feature>
<feature type="domain" description="DUF6533" evidence="2">
    <location>
        <begin position="23"/>
        <end position="78"/>
    </location>
</feature>
<comment type="caution">
    <text evidence="3">The sequence shown here is derived from an EMBL/GenBank/DDBJ whole genome shotgun (WGS) entry which is preliminary data.</text>
</comment>
<dbReference type="RefSeq" id="XP_043003400.1">
    <property type="nucleotide sequence ID" value="XM_043159794.1"/>
</dbReference>
<dbReference type="GeneID" id="66071921"/>
<name>A0A9P7UPC9_9AGAR</name>
<evidence type="ECO:0000256" key="1">
    <source>
        <dbReference type="SAM" id="Phobius"/>
    </source>
</evidence>
<keyword evidence="1" id="KW-0812">Transmembrane</keyword>
<feature type="transmembrane region" description="Helical" evidence="1">
    <location>
        <begin position="248"/>
        <end position="268"/>
    </location>
</feature>
<reference evidence="3" key="1">
    <citation type="journal article" date="2021" name="Genome Biol. Evol.">
        <title>The assembled and annotated genome of the fairy-ring fungus Marasmius oreades.</title>
        <authorList>
            <person name="Hiltunen M."/>
            <person name="Ament-Velasquez S.L."/>
            <person name="Johannesson H."/>
        </authorList>
    </citation>
    <scope>NUCLEOTIDE SEQUENCE</scope>
    <source>
        <strain evidence="3">03SP1</strain>
    </source>
</reference>
<evidence type="ECO:0000313" key="3">
    <source>
        <dbReference type="EMBL" id="KAG7086929.1"/>
    </source>
</evidence>
<protein>
    <recommendedName>
        <fullName evidence="2">DUF6533 domain-containing protein</fullName>
    </recommendedName>
</protein>
<dbReference type="Pfam" id="PF20151">
    <property type="entry name" value="DUF6533"/>
    <property type="match status" value="1"/>
</dbReference>
<feature type="transmembrane region" description="Helical" evidence="1">
    <location>
        <begin position="134"/>
        <end position="154"/>
    </location>
</feature>
<organism evidence="3 4">
    <name type="scientific">Marasmius oreades</name>
    <name type="common">fairy-ring Marasmius</name>
    <dbReference type="NCBI Taxonomy" id="181124"/>
    <lineage>
        <taxon>Eukaryota</taxon>
        <taxon>Fungi</taxon>
        <taxon>Dikarya</taxon>
        <taxon>Basidiomycota</taxon>
        <taxon>Agaricomycotina</taxon>
        <taxon>Agaricomycetes</taxon>
        <taxon>Agaricomycetidae</taxon>
        <taxon>Agaricales</taxon>
        <taxon>Marasmiineae</taxon>
        <taxon>Marasmiaceae</taxon>
        <taxon>Marasmius</taxon>
    </lineage>
</organism>
<dbReference type="InterPro" id="IPR045340">
    <property type="entry name" value="DUF6533"/>
</dbReference>
<keyword evidence="4" id="KW-1185">Reference proteome</keyword>
<keyword evidence="1" id="KW-0472">Membrane</keyword>
<gene>
    <name evidence="3" type="ORF">E1B28_002845</name>
</gene>
<evidence type="ECO:0000259" key="2">
    <source>
        <dbReference type="Pfam" id="PF20151"/>
    </source>
</evidence>
<keyword evidence="1" id="KW-1133">Transmembrane helix</keyword>
<proteinExistence type="predicted"/>
<evidence type="ECO:0000313" key="4">
    <source>
        <dbReference type="Proteomes" id="UP001049176"/>
    </source>
</evidence>
<dbReference type="EMBL" id="CM032190">
    <property type="protein sequence ID" value="KAG7086929.1"/>
    <property type="molecule type" value="Genomic_DNA"/>
</dbReference>
<dbReference type="AlphaFoldDB" id="A0A9P7UPC9"/>
<sequence>MVGIPPVDALETIRDGLFIRFAEVAAGTLFVYDVLLNLDLELKYVWAALGLSLRRQRPIKIAPTMFNILYLVQRYLPLWDRLILDMYYMLGPSEANSCETTYKMSAWIMIIGVDLSECILGLRIWAVWLNSPFVLVMLVALTLSCAIPAIFFFVRFVRGIHCQFLYEEYFLQSHTHVSGYVRSRILYARHGTTSRMFLFGGSEQGPLPDLERLKVVTAGFIMMAIPGIKAYRRGGRSNLVKVIYQDGAIYYTSMFLVSLINIVVILHLPVTRLLTKDYTVHLISLLQAHQSTLAVMVAPLERVLHSIIASHIVLHLRKVAPRGYVQNWDAINGITTEEHTIQEHTEMSFVSNALRSDIELQN</sequence>
<accession>A0A9P7UPC9</accession>
<dbReference type="OrthoDB" id="2958007at2759"/>